<dbReference type="EMBL" id="BQKI01000094">
    <property type="protein sequence ID" value="GJN37203.1"/>
    <property type="molecule type" value="Genomic_DNA"/>
</dbReference>
<feature type="compositionally biased region" description="Low complexity" evidence="2">
    <location>
        <begin position="54"/>
        <end position="63"/>
    </location>
</feature>
<dbReference type="AlphaFoldDB" id="A0AAV5FQS1"/>
<evidence type="ECO:0000256" key="1">
    <source>
        <dbReference type="SAM" id="Coils"/>
    </source>
</evidence>
<reference evidence="3" key="2">
    <citation type="submission" date="2021-12" db="EMBL/GenBank/DDBJ databases">
        <title>Resequencing data analysis of finger millet.</title>
        <authorList>
            <person name="Hatakeyama M."/>
            <person name="Aluri S."/>
            <person name="Balachadran M.T."/>
            <person name="Sivarajan S.R."/>
            <person name="Poveda L."/>
            <person name="Shimizu-Inatsugi R."/>
            <person name="Schlapbach R."/>
            <person name="Sreeman S.M."/>
            <person name="Shimizu K.K."/>
        </authorList>
    </citation>
    <scope>NUCLEOTIDE SEQUENCE</scope>
</reference>
<accession>A0AAV5FQS1</accession>
<feature type="compositionally biased region" description="Basic and acidic residues" evidence="2">
    <location>
        <begin position="1"/>
        <end position="13"/>
    </location>
</feature>
<evidence type="ECO:0000256" key="2">
    <source>
        <dbReference type="SAM" id="MobiDB-lite"/>
    </source>
</evidence>
<dbReference type="Proteomes" id="UP001054889">
    <property type="component" value="Unassembled WGS sequence"/>
</dbReference>
<protein>
    <submittedName>
        <fullName evidence="3">Uncharacterized protein</fullName>
    </submittedName>
</protein>
<feature type="compositionally biased region" description="Basic residues" evidence="2">
    <location>
        <begin position="101"/>
        <end position="112"/>
    </location>
</feature>
<evidence type="ECO:0000313" key="4">
    <source>
        <dbReference type="Proteomes" id="UP001054889"/>
    </source>
</evidence>
<proteinExistence type="predicted"/>
<name>A0AAV5FQS1_ELECO</name>
<reference evidence="3" key="1">
    <citation type="journal article" date="2018" name="DNA Res.">
        <title>Multiple hybrid de novo genome assembly of finger millet, an orphan allotetraploid crop.</title>
        <authorList>
            <person name="Hatakeyama M."/>
            <person name="Aluri S."/>
            <person name="Balachadran M.T."/>
            <person name="Sivarajan S.R."/>
            <person name="Patrignani A."/>
            <person name="Gruter S."/>
            <person name="Poveda L."/>
            <person name="Shimizu-Inatsugi R."/>
            <person name="Baeten J."/>
            <person name="Francoijs K.J."/>
            <person name="Nataraja K.N."/>
            <person name="Reddy Y.A.N."/>
            <person name="Phadnis S."/>
            <person name="Ravikumar R.L."/>
            <person name="Schlapbach R."/>
            <person name="Sreeman S.M."/>
            <person name="Shimizu K.K."/>
        </authorList>
    </citation>
    <scope>NUCLEOTIDE SEQUENCE</scope>
</reference>
<feature type="coiled-coil region" evidence="1">
    <location>
        <begin position="181"/>
        <end position="291"/>
    </location>
</feature>
<evidence type="ECO:0000313" key="3">
    <source>
        <dbReference type="EMBL" id="GJN37203.1"/>
    </source>
</evidence>
<sequence length="300" mass="33735">MKGHRATRDRVGETQHGSAGAGPCRPPPRRSGHRGAGSEIGEAAARRTRKRELGLGLVDLLPLKAKSTSLATKSAHHRQDPHHSRPKQAPIKGKQPENFNWKRKKRKRNCRRNNREREKTRGASCVALPPPSRLATAARMEQGRWVGGPTGWSLLPSPGSDVEGFTIPFVVGVLSFQTDMEEAKTHENKKLKQQLQELQLQSKETKDLLKKEQEITKEALEKAALIPEVHVDVTRVDELTAENEKLKTLVDSLETKVQKTEQKFEEMKEARDEWLKKATDAESKINALTNTMLRFVYVVA</sequence>
<gene>
    <name evidence="3" type="primary">gb26132</name>
    <name evidence="3" type="ORF">PR202_gb26132</name>
</gene>
<feature type="region of interest" description="Disordered" evidence="2">
    <location>
        <begin position="1"/>
        <end position="129"/>
    </location>
</feature>
<keyword evidence="1" id="KW-0175">Coiled coil</keyword>
<keyword evidence="4" id="KW-1185">Reference proteome</keyword>
<comment type="caution">
    <text evidence="3">The sequence shown here is derived from an EMBL/GenBank/DDBJ whole genome shotgun (WGS) entry which is preliminary data.</text>
</comment>
<organism evidence="3 4">
    <name type="scientific">Eleusine coracana subsp. coracana</name>
    <dbReference type="NCBI Taxonomy" id="191504"/>
    <lineage>
        <taxon>Eukaryota</taxon>
        <taxon>Viridiplantae</taxon>
        <taxon>Streptophyta</taxon>
        <taxon>Embryophyta</taxon>
        <taxon>Tracheophyta</taxon>
        <taxon>Spermatophyta</taxon>
        <taxon>Magnoliopsida</taxon>
        <taxon>Liliopsida</taxon>
        <taxon>Poales</taxon>
        <taxon>Poaceae</taxon>
        <taxon>PACMAD clade</taxon>
        <taxon>Chloridoideae</taxon>
        <taxon>Cynodonteae</taxon>
        <taxon>Eleusininae</taxon>
        <taxon>Eleusine</taxon>
    </lineage>
</organism>